<dbReference type="EMBL" id="CP113520">
    <property type="protein sequence ID" value="WAJ26701.1"/>
    <property type="molecule type" value="Genomic_DNA"/>
</dbReference>
<protein>
    <submittedName>
        <fullName evidence="1">Phage head-tail connector protein</fullName>
    </submittedName>
</protein>
<reference evidence="1" key="1">
    <citation type="submission" date="2022-11" db="EMBL/GenBank/DDBJ databases">
        <title>beta-Carotene-producing bacterium, Jeongeuplla avenae sp. nov., alleviates the salt stress of Arabidopsis seedlings.</title>
        <authorList>
            <person name="Jiang L."/>
            <person name="Lee J."/>
        </authorList>
    </citation>
    <scope>NUCLEOTIDE SEQUENCE</scope>
    <source>
        <strain evidence="1">DY_R2A_6</strain>
    </source>
</reference>
<evidence type="ECO:0000313" key="1">
    <source>
        <dbReference type="EMBL" id="WAJ26701.1"/>
    </source>
</evidence>
<keyword evidence="2" id="KW-1185">Reference proteome</keyword>
<gene>
    <name evidence="1" type="ORF">OXU80_17755</name>
</gene>
<organism evidence="1 2">
    <name type="scientific">Antarcticirhabdus aurantiaca</name>
    <dbReference type="NCBI Taxonomy" id="2606717"/>
    <lineage>
        <taxon>Bacteria</taxon>
        <taxon>Pseudomonadati</taxon>
        <taxon>Pseudomonadota</taxon>
        <taxon>Alphaproteobacteria</taxon>
        <taxon>Hyphomicrobiales</taxon>
        <taxon>Aurantimonadaceae</taxon>
        <taxon>Antarcticirhabdus</taxon>
    </lineage>
</organism>
<evidence type="ECO:0000313" key="2">
    <source>
        <dbReference type="Proteomes" id="UP001163223"/>
    </source>
</evidence>
<accession>A0ACD4NJ06</accession>
<dbReference type="Proteomes" id="UP001163223">
    <property type="component" value="Chromosome"/>
</dbReference>
<sequence>MTLIDLGTGSAAEPASLADIKSYCRIDRADEDALILRLARAARLAIEAETGLSLVRRAFRLCLDPAPRGGWLTLPRRPLDAVLAVTAYDAGGTPVVFGAETGIDARMAGGQAVRLAPAVLRAAANGVEVEFRAGWLPDAVPADIFLALLQTVALSYEARGIVEPDAQPAAFPGSASRLLAPFRPARLM</sequence>
<proteinExistence type="predicted"/>
<name>A0ACD4NJ06_9HYPH</name>